<keyword evidence="3" id="KW-1185">Reference proteome</keyword>
<sequence>MSFSAAVSWMDFNRYKPDIEAEVKQITGRDLKISGSIDVSILPLRLNIGQAALRNPPGFKEENLLSVKQARIEFSLVDWLLSRNIHVLSLELVAPKLNLIRSEEGNNWQDLPWLSRLLQGGVGRSLAVFYPARESASLQYAVARSSGSVQEPIDHLQGLSFDSLMVRNGRFRVFDERHGFEAKIDKIDLLSFDARIGQPFDITMSFNYSNSLSPRSLDFRINSRLQINNRFYEWQFEDWDGMFKIHLPEDYRVPDVRLTTSGKYLFLDTLNQSLAGKEVSVKALESDLNMDFAGQWGALTDLRGTLNAKNLKFSQWSEQLGVPLEMRKEIDKDKVINGDFAWQWDGNKLEVSRLPKSEPSDVLENKVPDPVS</sequence>
<protein>
    <submittedName>
        <fullName evidence="2">AsmA family protein</fullName>
    </submittedName>
</protein>
<dbReference type="Pfam" id="PF05170">
    <property type="entry name" value="AsmA"/>
    <property type="match status" value="1"/>
</dbReference>
<dbReference type="EMBL" id="JACBGI020000026">
    <property type="protein sequence ID" value="MBF6058761.1"/>
    <property type="molecule type" value="Genomic_DNA"/>
</dbReference>
<organism evidence="2 3">
    <name type="scientific">Thiomicrorhabdus heinhorstiae</name>
    <dbReference type="NCBI Taxonomy" id="2748010"/>
    <lineage>
        <taxon>Bacteria</taxon>
        <taxon>Pseudomonadati</taxon>
        <taxon>Pseudomonadota</taxon>
        <taxon>Gammaproteobacteria</taxon>
        <taxon>Thiotrichales</taxon>
        <taxon>Piscirickettsiaceae</taxon>
        <taxon>Thiomicrorhabdus</taxon>
    </lineage>
</organism>
<comment type="caution">
    <text evidence="2">The sequence shown here is derived from an EMBL/GenBank/DDBJ whole genome shotgun (WGS) entry which is preliminary data.</text>
</comment>
<evidence type="ECO:0000313" key="3">
    <source>
        <dbReference type="Proteomes" id="UP001193680"/>
    </source>
</evidence>
<dbReference type="Proteomes" id="UP001193680">
    <property type="component" value="Unassembled WGS sequence"/>
</dbReference>
<feature type="domain" description="AsmA" evidence="1">
    <location>
        <begin position="7"/>
        <end position="114"/>
    </location>
</feature>
<reference evidence="2 3" key="1">
    <citation type="submission" date="2020-11" db="EMBL/GenBank/DDBJ databases">
        <title>Sulfur oxidizing isolate from Hospital Hole Sinkhole.</title>
        <authorList>
            <person name="Scott K.M."/>
        </authorList>
    </citation>
    <scope>NUCLEOTIDE SEQUENCE [LARGE SCALE GENOMIC DNA]</scope>
    <source>
        <strain evidence="2 3">HH1</strain>
    </source>
</reference>
<accession>A0ABS0C103</accession>
<name>A0ABS0C103_9GAMM</name>
<proteinExistence type="predicted"/>
<dbReference type="PANTHER" id="PTHR30441">
    <property type="entry name" value="DUF748 DOMAIN-CONTAINING PROTEIN"/>
    <property type="match status" value="1"/>
</dbReference>
<dbReference type="PANTHER" id="PTHR30441:SF4">
    <property type="entry name" value="PROTEIN ASMA"/>
    <property type="match status" value="1"/>
</dbReference>
<gene>
    <name evidence="2" type="ORF">H8792_010450</name>
</gene>
<evidence type="ECO:0000313" key="2">
    <source>
        <dbReference type="EMBL" id="MBF6058761.1"/>
    </source>
</evidence>
<evidence type="ECO:0000259" key="1">
    <source>
        <dbReference type="Pfam" id="PF05170"/>
    </source>
</evidence>
<dbReference type="InterPro" id="IPR052894">
    <property type="entry name" value="AsmA-related"/>
</dbReference>
<dbReference type="InterPro" id="IPR007844">
    <property type="entry name" value="AsmA"/>
</dbReference>